<evidence type="ECO:0000313" key="3">
    <source>
        <dbReference type="Proteomes" id="UP000660708"/>
    </source>
</evidence>
<proteinExistence type="predicted"/>
<evidence type="ECO:0000313" key="2">
    <source>
        <dbReference type="EMBL" id="MBE0348239.1"/>
    </source>
</evidence>
<reference evidence="2 3" key="1">
    <citation type="submission" date="2015-06" db="EMBL/GenBank/DDBJ databases">
        <title>Genome sequence of Pseudoalteromonas peptidolytica.</title>
        <authorList>
            <person name="Xie B.-B."/>
            <person name="Rong J.-C."/>
            <person name="Qin Q.-L."/>
            <person name="Zhang Y.-Z."/>
        </authorList>
    </citation>
    <scope>NUCLEOTIDE SEQUENCE [LARGE SCALE GENOMIC DNA]</scope>
    <source>
        <strain evidence="2 3">F12-50-A1</strain>
    </source>
</reference>
<dbReference type="InterPro" id="IPR054223">
    <property type="entry name" value="DUF6943"/>
</dbReference>
<dbReference type="RefSeq" id="WP_208723434.1">
    <property type="nucleotide sequence ID" value="NZ_AQHF01000032.1"/>
</dbReference>
<protein>
    <submittedName>
        <fullName evidence="2">Uncharacterized protein</fullName>
    </submittedName>
</protein>
<accession>A0A8I0N0B4</accession>
<keyword evidence="3" id="KW-1185">Reference proteome</keyword>
<dbReference type="AlphaFoldDB" id="A0A8I0N0B4"/>
<comment type="caution">
    <text evidence="2">The sequence shown here is derived from an EMBL/GenBank/DDBJ whole genome shotgun (WGS) entry which is preliminary data.</text>
</comment>
<name>A0A8I0N0B4_9GAMM</name>
<keyword evidence="1" id="KW-0175">Coiled coil</keyword>
<feature type="coiled-coil region" evidence="1">
    <location>
        <begin position="80"/>
        <end position="121"/>
    </location>
</feature>
<dbReference type="Pfam" id="PF22105">
    <property type="entry name" value="DUF6943"/>
    <property type="match status" value="1"/>
</dbReference>
<evidence type="ECO:0000256" key="1">
    <source>
        <dbReference type="SAM" id="Coils"/>
    </source>
</evidence>
<dbReference type="Proteomes" id="UP000660708">
    <property type="component" value="Unassembled WGS sequence"/>
</dbReference>
<dbReference type="EMBL" id="AQHF01000032">
    <property type="protein sequence ID" value="MBE0348239.1"/>
    <property type="molecule type" value="Genomic_DNA"/>
</dbReference>
<organism evidence="2 3">
    <name type="scientific">Pseudoalteromonas peptidolytica F12-50-A1</name>
    <dbReference type="NCBI Taxonomy" id="1315280"/>
    <lineage>
        <taxon>Bacteria</taxon>
        <taxon>Pseudomonadati</taxon>
        <taxon>Pseudomonadota</taxon>
        <taxon>Gammaproteobacteria</taxon>
        <taxon>Alteromonadales</taxon>
        <taxon>Pseudoalteromonadaceae</taxon>
        <taxon>Pseudoalteromonas</taxon>
    </lineage>
</organism>
<sequence>MIVKSFNRSLKASFFIARVGQVGKPMWQPYTSNNSFMVFSENPELDFQRVKAAYESGAFDYYAIGSCQQQIRIRDVRQVLAKCENMNDRHLKQMALLEQHIALKQKKLDKQRELLKGLQQAVYARC</sequence>
<gene>
    <name evidence="2" type="ORF">PPEP_a4514</name>
</gene>